<comment type="subcellular location">
    <subcellularLocation>
        <location evidence="1">Membrane</location>
        <topology evidence="1">Multi-pass membrane protein</topology>
    </subcellularLocation>
</comment>
<evidence type="ECO:0000256" key="3">
    <source>
        <dbReference type="ARBA" id="ARBA00022989"/>
    </source>
</evidence>
<feature type="transmembrane region" description="Helical" evidence="7">
    <location>
        <begin position="40"/>
        <end position="62"/>
    </location>
</feature>
<comment type="similarity">
    <text evidence="5">Belongs to the SAT4 family.</text>
</comment>
<dbReference type="InterPro" id="IPR049326">
    <property type="entry name" value="Rhodopsin_dom_fungi"/>
</dbReference>
<feature type="region of interest" description="Disordered" evidence="6">
    <location>
        <begin position="271"/>
        <end position="292"/>
    </location>
</feature>
<accession>A0AAN6SQA9</accession>
<comment type="caution">
    <text evidence="9">The sequence shown here is derived from an EMBL/GenBank/DDBJ whole genome shotgun (WGS) entry which is preliminary data.</text>
</comment>
<dbReference type="AlphaFoldDB" id="A0AAN6SQA9"/>
<keyword evidence="2 7" id="KW-0812">Transmembrane</keyword>
<name>A0AAN6SQA9_9PEZI</name>
<dbReference type="Proteomes" id="UP001303115">
    <property type="component" value="Unassembled WGS sequence"/>
</dbReference>
<feature type="transmembrane region" description="Helical" evidence="7">
    <location>
        <begin position="82"/>
        <end position="106"/>
    </location>
</feature>
<dbReference type="GO" id="GO:0016020">
    <property type="term" value="C:membrane"/>
    <property type="evidence" value="ECO:0007669"/>
    <property type="project" value="UniProtKB-SubCell"/>
</dbReference>
<evidence type="ECO:0000259" key="8">
    <source>
        <dbReference type="Pfam" id="PF20684"/>
    </source>
</evidence>
<feature type="domain" description="Rhodopsin" evidence="8">
    <location>
        <begin position="24"/>
        <end position="257"/>
    </location>
</feature>
<dbReference type="PANTHER" id="PTHR33048">
    <property type="entry name" value="PTH11-LIKE INTEGRAL MEMBRANE PROTEIN (AFU_ORTHOLOGUE AFUA_5G11245)"/>
    <property type="match status" value="1"/>
</dbReference>
<dbReference type="PANTHER" id="PTHR33048:SF42">
    <property type="entry name" value="INTEGRAL MEMBRANE PROTEIN"/>
    <property type="match status" value="1"/>
</dbReference>
<sequence>MTAVSDMAWSFGALMILSTLTIGLRIFVKHRRGRPIRKDDYTLAAAWVFLLTSLIFIMVAASQGYGQHLADLKSDPTEAVKLVGAAEFFAVSAGAIAKTSVAMTLLKVLKLRWQRSVTWWLAASVNIVIWGFAIFLWVIISQGRLVSICKEAGAVWRFAMFGAVWSALTDFAFSILPWPFVWKLHQQKAEKILLGLGMSCGIGSGVIAIVKITQMDCRNFEHDITHDSVALVIWTFAEPVAIIVAASVPILRKLFEKPAQAALERELMGARGGRGIPPSNSFPPTAGLGRQTNTWNVTSGPFDSSIALQTLGARDSILRTDALDIRIEEINPNAPQRAPDATQISKSESL</sequence>
<evidence type="ECO:0000256" key="7">
    <source>
        <dbReference type="SAM" id="Phobius"/>
    </source>
</evidence>
<feature type="transmembrane region" description="Helical" evidence="7">
    <location>
        <begin position="160"/>
        <end position="180"/>
    </location>
</feature>
<feature type="transmembrane region" description="Helical" evidence="7">
    <location>
        <begin position="230"/>
        <end position="251"/>
    </location>
</feature>
<feature type="transmembrane region" description="Helical" evidence="7">
    <location>
        <begin position="118"/>
        <end position="140"/>
    </location>
</feature>
<evidence type="ECO:0000256" key="6">
    <source>
        <dbReference type="SAM" id="MobiDB-lite"/>
    </source>
</evidence>
<feature type="region of interest" description="Disordered" evidence="6">
    <location>
        <begin position="330"/>
        <end position="350"/>
    </location>
</feature>
<keyword evidence="4 7" id="KW-0472">Membrane</keyword>
<evidence type="ECO:0000256" key="4">
    <source>
        <dbReference type="ARBA" id="ARBA00023136"/>
    </source>
</evidence>
<reference evidence="10" key="1">
    <citation type="journal article" date="2023" name="Mol. Phylogenet. Evol.">
        <title>Genome-scale phylogeny and comparative genomics of the fungal order Sordariales.</title>
        <authorList>
            <person name="Hensen N."/>
            <person name="Bonometti L."/>
            <person name="Westerberg I."/>
            <person name="Brannstrom I.O."/>
            <person name="Guillou S."/>
            <person name="Cros-Aarteil S."/>
            <person name="Calhoun S."/>
            <person name="Haridas S."/>
            <person name="Kuo A."/>
            <person name="Mondo S."/>
            <person name="Pangilinan J."/>
            <person name="Riley R."/>
            <person name="LaButti K."/>
            <person name="Andreopoulos B."/>
            <person name="Lipzen A."/>
            <person name="Chen C."/>
            <person name="Yan M."/>
            <person name="Daum C."/>
            <person name="Ng V."/>
            <person name="Clum A."/>
            <person name="Steindorff A."/>
            <person name="Ohm R.A."/>
            <person name="Martin F."/>
            <person name="Silar P."/>
            <person name="Natvig D.O."/>
            <person name="Lalanne C."/>
            <person name="Gautier V."/>
            <person name="Ament-Velasquez S.L."/>
            <person name="Kruys A."/>
            <person name="Hutchinson M.I."/>
            <person name="Powell A.J."/>
            <person name="Barry K."/>
            <person name="Miller A.N."/>
            <person name="Grigoriev I.V."/>
            <person name="Debuchy R."/>
            <person name="Gladieux P."/>
            <person name="Hiltunen Thoren M."/>
            <person name="Johannesson H."/>
        </authorList>
    </citation>
    <scope>NUCLEOTIDE SEQUENCE [LARGE SCALE GENOMIC DNA]</scope>
    <source>
        <strain evidence="10">CBS 284.82</strain>
    </source>
</reference>
<dbReference type="EMBL" id="MU854432">
    <property type="protein sequence ID" value="KAK4038345.1"/>
    <property type="molecule type" value="Genomic_DNA"/>
</dbReference>
<evidence type="ECO:0000313" key="9">
    <source>
        <dbReference type="EMBL" id="KAK4038345.1"/>
    </source>
</evidence>
<evidence type="ECO:0000313" key="10">
    <source>
        <dbReference type="Proteomes" id="UP001303115"/>
    </source>
</evidence>
<organism evidence="9 10">
    <name type="scientific">Parachaetomium inaequale</name>
    <dbReference type="NCBI Taxonomy" id="2588326"/>
    <lineage>
        <taxon>Eukaryota</taxon>
        <taxon>Fungi</taxon>
        <taxon>Dikarya</taxon>
        <taxon>Ascomycota</taxon>
        <taxon>Pezizomycotina</taxon>
        <taxon>Sordariomycetes</taxon>
        <taxon>Sordariomycetidae</taxon>
        <taxon>Sordariales</taxon>
        <taxon>Chaetomiaceae</taxon>
        <taxon>Parachaetomium</taxon>
    </lineage>
</organism>
<proteinExistence type="inferred from homology"/>
<keyword evidence="10" id="KW-1185">Reference proteome</keyword>
<feature type="transmembrane region" description="Helical" evidence="7">
    <location>
        <begin position="6"/>
        <end position="28"/>
    </location>
</feature>
<keyword evidence="3 7" id="KW-1133">Transmembrane helix</keyword>
<gene>
    <name evidence="9" type="ORF">C8A01DRAFT_37732</name>
</gene>
<feature type="transmembrane region" description="Helical" evidence="7">
    <location>
        <begin position="192"/>
        <end position="210"/>
    </location>
</feature>
<evidence type="ECO:0000256" key="5">
    <source>
        <dbReference type="ARBA" id="ARBA00038359"/>
    </source>
</evidence>
<dbReference type="InterPro" id="IPR052337">
    <property type="entry name" value="SAT4-like"/>
</dbReference>
<protein>
    <recommendedName>
        <fullName evidence="8">Rhodopsin domain-containing protein</fullName>
    </recommendedName>
</protein>
<evidence type="ECO:0000256" key="1">
    <source>
        <dbReference type="ARBA" id="ARBA00004141"/>
    </source>
</evidence>
<evidence type="ECO:0000256" key="2">
    <source>
        <dbReference type="ARBA" id="ARBA00022692"/>
    </source>
</evidence>
<dbReference type="Pfam" id="PF20684">
    <property type="entry name" value="Fung_rhodopsin"/>
    <property type="match status" value="1"/>
</dbReference>